<dbReference type="Pfam" id="PF12860">
    <property type="entry name" value="PAS_7"/>
    <property type="match status" value="1"/>
</dbReference>
<protein>
    <recommendedName>
        <fullName evidence="10">Sensory/regulatory protein RpfC</fullName>
        <ecNumber evidence="2">2.7.13.3</ecNumber>
    </recommendedName>
</protein>
<keyword evidence="5" id="KW-0547">Nucleotide-binding</keyword>
<dbReference type="InterPro" id="IPR001789">
    <property type="entry name" value="Sig_transdc_resp-reg_receiver"/>
</dbReference>
<dbReference type="CDD" id="cd16922">
    <property type="entry name" value="HATPase_EvgS-ArcB-TorS-like"/>
    <property type="match status" value="1"/>
</dbReference>
<evidence type="ECO:0000256" key="2">
    <source>
        <dbReference type="ARBA" id="ARBA00012438"/>
    </source>
</evidence>
<dbReference type="SUPFAM" id="SSF55785">
    <property type="entry name" value="PYP-like sensor domain (PAS domain)"/>
    <property type="match status" value="1"/>
</dbReference>
<dbReference type="FunFam" id="3.30.565.10:FF:000010">
    <property type="entry name" value="Sensor histidine kinase RcsC"/>
    <property type="match status" value="1"/>
</dbReference>
<dbReference type="PANTHER" id="PTHR45339:SF1">
    <property type="entry name" value="HYBRID SIGNAL TRANSDUCTION HISTIDINE KINASE J"/>
    <property type="match status" value="1"/>
</dbReference>
<dbReference type="SUPFAM" id="SSF55874">
    <property type="entry name" value="ATPase domain of HSP90 chaperone/DNA topoisomerase II/histidine kinase"/>
    <property type="match status" value="1"/>
</dbReference>
<gene>
    <name evidence="15" type="primary">barA_1</name>
    <name evidence="15" type="ORF">TG4357_01409</name>
</gene>
<dbReference type="STRING" id="53501.SAMN04488043_102267"/>
<evidence type="ECO:0000256" key="5">
    <source>
        <dbReference type="ARBA" id="ARBA00022741"/>
    </source>
</evidence>
<keyword evidence="12" id="KW-0175">Coiled coil</keyword>
<comment type="subunit">
    <text evidence="9">At low DSF concentrations, interacts with RpfF.</text>
</comment>
<dbReference type="RefSeq" id="WP_058262146.1">
    <property type="nucleotide sequence ID" value="NZ_CP051181.1"/>
</dbReference>
<keyword evidence="8" id="KW-0902">Two-component regulatory system</keyword>
<dbReference type="PROSITE" id="PS50109">
    <property type="entry name" value="HIS_KIN"/>
    <property type="match status" value="1"/>
</dbReference>
<dbReference type="SMART" id="SM00388">
    <property type="entry name" value="HisKA"/>
    <property type="match status" value="1"/>
</dbReference>
<dbReference type="Pfam" id="PF02518">
    <property type="entry name" value="HATPase_c"/>
    <property type="match status" value="1"/>
</dbReference>
<keyword evidence="3 11" id="KW-0597">Phosphoprotein</keyword>
<evidence type="ECO:0000256" key="4">
    <source>
        <dbReference type="ARBA" id="ARBA00022679"/>
    </source>
</evidence>
<evidence type="ECO:0000259" key="14">
    <source>
        <dbReference type="PROSITE" id="PS50110"/>
    </source>
</evidence>
<dbReference type="PROSITE" id="PS50110">
    <property type="entry name" value="RESPONSE_REGULATORY"/>
    <property type="match status" value="2"/>
</dbReference>
<keyword evidence="6 15" id="KW-0418">Kinase</keyword>
<dbReference type="Proteomes" id="UP000051587">
    <property type="component" value="Unassembled WGS sequence"/>
</dbReference>
<dbReference type="SMART" id="SM00387">
    <property type="entry name" value="HATPase_c"/>
    <property type="match status" value="1"/>
</dbReference>
<evidence type="ECO:0000256" key="8">
    <source>
        <dbReference type="ARBA" id="ARBA00023012"/>
    </source>
</evidence>
<evidence type="ECO:0000256" key="7">
    <source>
        <dbReference type="ARBA" id="ARBA00022840"/>
    </source>
</evidence>
<dbReference type="InterPro" id="IPR036097">
    <property type="entry name" value="HisK_dim/P_sf"/>
</dbReference>
<dbReference type="AlphaFoldDB" id="A0A0N7LUW6"/>
<dbReference type="Pfam" id="PF00072">
    <property type="entry name" value="Response_reg"/>
    <property type="match status" value="2"/>
</dbReference>
<dbReference type="InterPro" id="IPR004358">
    <property type="entry name" value="Sig_transdc_His_kin-like_C"/>
</dbReference>
<feature type="modified residue" description="4-aspartylphosphate" evidence="11">
    <location>
        <position position="509"/>
    </location>
</feature>
<evidence type="ECO:0000256" key="10">
    <source>
        <dbReference type="ARBA" id="ARBA00068150"/>
    </source>
</evidence>
<evidence type="ECO:0000256" key="9">
    <source>
        <dbReference type="ARBA" id="ARBA00064003"/>
    </source>
</evidence>
<dbReference type="PRINTS" id="PR00344">
    <property type="entry name" value="BCTRLSENSOR"/>
</dbReference>
<evidence type="ECO:0000256" key="11">
    <source>
        <dbReference type="PROSITE-ProRule" id="PRU00169"/>
    </source>
</evidence>
<dbReference type="SUPFAM" id="SSF52172">
    <property type="entry name" value="CheY-like"/>
    <property type="match status" value="2"/>
</dbReference>
<dbReference type="OrthoDB" id="9801651at2"/>
<feature type="coiled-coil region" evidence="12">
    <location>
        <begin position="7"/>
        <end position="34"/>
    </location>
</feature>
<dbReference type="InterPro" id="IPR003594">
    <property type="entry name" value="HATPase_dom"/>
</dbReference>
<evidence type="ECO:0000256" key="12">
    <source>
        <dbReference type="SAM" id="Coils"/>
    </source>
</evidence>
<dbReference type="Gene3D" id="3.30.565.10">
    <property type="entry name" value="Histidine kinase-like ATPase, C-terminal domain"/>
    <property type="match status" value="1"/>
</dbReference>
<feature type="domain" description="Response regulatory" evidence="14">
    <location>
        <begin position="598"/>
        <end position="716"/>
    </location>
</feature>
<dbReference type="InterPro" id="IPR036890">
    <property type="entry name" value="HATPase_C_sf"/>
</dbReference>
<comment type="catalytic activity">
    <reaction evidence="1">
        <text>ATP + protein L-histidine = ADP + protein N-phospho-L-histidine.</text>
        <dbReference type="EC" id="2.7.13.3"/>
    </reaction>
</comment>
<dbReference type="Gene3D" id="3.30.450.20">
    <property type="entry name" value="PAS domain"/>
    <property type="match status" value="1"/>
</dbReference>
<proteinExistence type="predicted"/>
<sequence length="734" mass="82322">MGLANKLAEERRARLAAEEKLKKIQADLDATKLKIQRDQRSYSETIIQALAEVENTMVEHQKMKSELGEAHEKAAIAERRLWQTIETIPNGFAFFDRDENLLMANRAYRVAFGKNREIPPGIAHEQHLKILTDKGLVDTEGLSPEDWRAKMTKRWRSPESGDTVMRFTNGHYVQILDKRGPEGDVVRIVLNITETVQREKDLKVAREKAEAANRAKSVFLANMSHEIRTPMNGVVGMADLLTDTDLTSEQRLYVDTIKNSGESLLIIINDLLDYSKMDAEKLTLYPHPFDLERTIHEVIMLLQPTARGKAIDLLVDYDLFLPTMFTGDQGRIRQVLTNLLGNAIKFTLQGHVLVRVVGVQQGGSPNTNIHVTVEDTGIGIASEKLDYVFGEFNQVEDERNRRFEGTGLGLTITKRLIELMGGDIWVDSELGHGSSFGFRITLPVTETEQMVTPVLTGVMNRALIVDDLKVNRSILEKQLEALGIETVSCAGGAEALKMLDDSFDAVLTDHNMPEMDGIELAHEIRKAGFDTPILLFSSSSSFAQMDKGRDAVQSILQKPTPRRDLFKHLQFLGAEPAANHHEIPAQSPASRSDLPRMKVLAAEDNKTNRLVFEKMMSDQDIELCFVANGVDAIRSYQEFQPDLVFTDISMPEMDGTEAVRKIREIEKNSDRRIPIIAMTAYALEENDNAIWDADLDGYLSKPLRKADILDKLMLYRPDTARPLAAETVDQAASA</sequence>
<evidence type="ECO:0000313" key="15">
    <source>
        <dbReference type="EMBL" id="CUH64642.1"/>
    </source>
</evidence>
<accession>A0A0N7LUW6</accession>
<evidence type="ECO:0000256" key="1">
    <source>
        <dbReference type="ARBA" id="ARBA00000085"/>
    </source>
</evidence>
<keyword evidence="4 15" id="KW-0808">Transferase</keyword>
<feature type="modified residue" description="4-aspartylphosphate" evidence="11">
    <location>
        <position position="647"/>
    </location>
</feature>
<dbReference type="PANTHER" id="PTHR45339">
    <property type="entry name" value="HYBRID SIGNAL TRANSDUCTION HISTIDINE KINASE J"/>
    <property type="match status" value="1"/>
</dbReference>
<dbReference type="CDD" id="cd00082">
    <property type="entry name" value="HisKA"/>
    <property type="match status" value="1"/>
</dbReference>
<keyword evidence="16" id="KW-1185">Reference proteome</keyword>
<reference evidence="15 16" key="1">
    <citation type="submission" date="2015-09" db="EMBL/GenBank/DDBJ databases">
        <authorList>
            <consortium name="Swine Surveillance"/>
        </authorList>
    </citation>
    <scope>NUCLEOTIDE SEQUENCE [LARGE SCALE GENOMIC DNA]</scope>
    <source>
        <strain evidence="15 16">CECT 4357</strain>
    </source>
</reference>
<evidence type="ECO:0000313" key="16">
    <source>
        <dbReference type="Proteomes" id="UP000051587"/>
    </source>
</evidence>
<dbReference type="Pfam" id="PF00512">
    <property type="entry name" value="HisKA"/>
    <property type="match status" value="1"/>
</dbReference>
<feature type="domain" description="Histidine kinase" evidence="13">
    <location>
        <begin position="222"/>
        <end position="446"/>
    </location>
</feature>
<dbReference type="SUPFAM" id="SSF47384">
    <property type="entry name" value="Homodimeric domain of signal transducing histidine kinase"/>
    <property type="match status" value="1"/>
</dbReference>
<dbReference type="InterPro" id="IPR011006">
    <property type="entry name" value="CheY-like_superfamily"/>
</dbReference>
<feature type="domain" description="Response regulatory" evidence="14">
    <location>
        <begin position="461"/>
        <end position="573"/>
    </location>
</feature>
<dbReference type="GO" id="GO:0005524">
    <property type="term" value="F:ATP binding"/>
    <property type="evidence" value="ECO:0007669"/>
    <property type="project" value="UniProtKB-KW"/>
</dbReference>
<dbReference type="GO" id="GO:0000155">
    <property type="term" value="F:phosphorelay sensor kinase activity"/>
    <property type="evidence" value="ECO:0007669"/>
    <property type="project" value="InterPro"/>
</dbReference>
<dbReference type="InterPro" id="IPR005467">
    <property type="entry name" value="His_kinase_dom"/>
</dbReference>
<dbReference type="InterPro" id="IPR003661">
    <property type="entry name" value="HisK_dim/P_dom"/>
</dbReference>
<evidence type="ECO:0000256" key="3">
    <source>
        <dbReference type="ARBA" id="ARBA00022553"/>
    </source>
</evidence>
<dbReference type="Gene3D" id="3.40.50.2300">
    <property type="match status" value="2"/>
</dbReference>
<evidence type="ECO:0000256" key="6">
    <source>
        <dbReference type="ARBA" id="ARBA00022777"/>
    </source>
</evidence>
<organism evidence="15 16">
    <name type="scientific">Thalassovita gelatinovora</name>
    <name type="common">Thalassobius gelatinovorus</name>
    <dbReference type="NCBI Taxonomy" id="53501"/>
    <lineage>
        <taxon>Bacteria</taxon>
        <taxon>Pseudomonadati</taxon>
        <taxon>Pseudomonadota</taxon>
        <taxon>Alphaproteobacteria</taxon>
        <taxon>Rhodobacterales</taxon>
        <taxon>Roseobacteraceae</taxon>
        <taxon>Thalassovita</taxon>
    </lineage>
</organism>
<dbReference type="EMBL" id="CYSA01000015">
    <property type="protein sequence ID" value="CUH64642.1"/>
    <property type="molecule type" value="Genomic_DNA"/>
</dbReference>
<evidence type="ECO:0000259" key="13">
    <source>
        <dbReference type="PROSITE" id="PS50109"/>
    </source>
</evidence>
<name>A0A0N7LUW6_THAGE</name>
<dbReference type="SMART" id="SM00448">
    <property type="entry name" value="REC"/>
    <property type="match status" value="2"/>
</dbReference>
<dbReference type="FunFam" id="1.10.287.130:FF:000002">
    <property type="entry name" value="Two-component osmosensing histidine kinase"/>
    <property type="match status" value="1"/>
</dbReference>
<dbReference type="Gene3D" id="1.10.287.130">
    <property type="match status" value="1"/>
</dbReference>
<dbReference type="CDD" id="cd17546">
    <property type="entry name" value="REC_hyHK_CKI1_RcsC-like"/>
    <property type="match status" value="2"/>
</dbReference>
<dbReference type="InterPro" id="IPR035965">
    <property type="entry name" value="PAS-like_dom_sf"/>
</dbReference>
<dbReference type="EC" id="2.7.13.3" evidence="2"/>
<keyword evidence="7" id="KW-0067">ATP-binding</keyword>